<evidence type="ECO:0000259" key="8">
    <source>
        <dbReference type="Pfam" id="PF01850"/>
    </source>
</evidence>
<dbReference type="GO" id="GO:0046872">
    <property type="term" value="F:metal ion binding"/>
    <property type="evidence" value="ECO:0007669"/>
    <property type="project" value="UniProtKB-KW"/>
</dbReference>
<dbReference type="STRING" id="1797715.A3D81_02220"/>
<dbReference type="Proteomes" id="UP000178492">
    <property type="component" value="Unassembled WGS sequence"/>
</dbReference>
<dbReference type="InterPro" id="IPR029060">
    <property type="entry name" value="PIN-like_dom_sf"/>
</dbReference>
<dbReference type="Gene3D" id="3.40.50.1010">
    <property type="entry name" value="5'-nuclease"/>
    <property type="match status" value="1"/>
</dbReference>
<keyword evidence="4" id="KW-0479">Metal-binding</keyword>
<name>A0A1F5GGW6_9BACT</name>
<keyword evidence="6" id="KW-0460">Magnesium</keyword>
<evidence type="ECO:0000256" key="6">
    <source>
        <dbReference type="ARBA" id="ARBA00022842"/>
    </source>
</evidence>
<dbReference type="GO" id="GO:0016787">
    <property type="term" value="F:hydrolase activity"/>
    <property type="evidence" value="ECO:0007669"/>
    <property type="project" value="UniProtKB-KW"/>
</dbReference>
<keyword evidence="5" id="KW-0378">Hydrolase</keyword>
<dbReference type="InterPro" id="IPR002716">
    <property type="entry name" value="PIN_dom"/>
</dbReference>
<evidence type="ECO:0000313" key="10">
    <source>
        <dbReference type="Proteomes" id="UP000178492"/>
    </source>
</evidence>
<keyword evidence="2" id="KW-1277">Toxin-antitoxin system</keyword>
<evidence type="ECO:0000256" key="7">
    <source>
        <dbReference type="ARBA" id="ARBA00038093"/>
    </source>
</evidence>
<sequence length="126" mass="14533">MYLIDTDILIWVLRGNEKYEEFLQSLKDKNAFSISTVTIAEIYKNIYPSELLKTESVLEEFLTWDVTKSIAKQAGLYWQQYVKQLKNLSLTDCLIAATANVNNLTLISLNIKHFPMNDIKILNTPT</sequence>
<protein>
    <recommendedName>
        <fullName evidence="8">PIN domain-containing protein</fullName>
    </recommendedName>
</protein>
<comment type="cofactor">
    <cofactor evidence="1">
        <name>Mg(2+)</name>
        <dbReference type="ChEBI" id="CHEBI:18420"/>
    </cofactor>
</comment>
<dbReference type="SUPFAM" id="SSF88723">
    <property type="entry name" value="PIN domain-like"/>
    <property type="match status" value="1"/>
</dbReference>
<evidence type="ECO:0000256" key="5">
    <source>
        <dbReference type="ARBA" id="ARBA00022801"/>
    </source>
</evidence>
<organism evidence="9 10">
    <name type="scientific">Candidatus Curtissbacteria bacterium RIFCSPHIGHO2_02_FULL_40_17</name>
    <dbReference type="NCBI Taxonomy" id="1797715"/>
    <lineage>
        <taxon>Bacteria</taxon>
        <taxon>Candidatus Curtissiibacteriota</taxon>
    </lineage>
</organism>
<evidence type="ECO:0000256" key="2">
    <source>
        <dbReference type="ARBA" id="ARBA00022649"/>
    </source>
</evidence>
<dbReference type="CDD" id="cd18741">
    <property type="entry name" value="PIN_VapC4-5_FitB-like"/>
    <property type="match status" value="1"/>
</dbReference>
<dbReference type="EMBL" id="MFBE01000023">
    <property type="protein sequence ID" value="OGD91100.1"/>
    <property type="molecule type" value="Genomic_DNA"/>
</dbReference>
<evidence type="ECO:0000313" key="9">
    <source>
        <dbReference type="EMBL" id="OGD91100.1"/>
    </source>
</evidence>
<evidence type="ECO:0000256" key="3">
    <source>
        <dbReference type="ARBA" id="ARBA00022722"/>
    </source>
</evidence>
<dbReference type="Pfam" id="PF01850">
    <property type="entry name" value="PIN"/>
    <property type="match status" value="1"/>
</dbReference>
<dbReference type="PANTHER" id="PTHR33653:SF1">
    <property type="entry name" value="RIBONUCLEASE VAPC2"/>
    <property type="match status" value="1"/>
</dbReference>
<feature type="domain" description="PIN" evidence="8">
    <location>
        <begin position="2"/>
        <end position="110"/>
    </location>
</feature>
<evidence type="ECO:0000256" key="1">
    <source>
        <dbReference type="ARBA" id="ARBA00001946"/>
    </source>
</evidence>
<dbReference type="InterPro" id="IPR050556">
    <property type="entry name" value="Type_II_TA_system_RNase"/>
</dbReference>
<proteinExistence type="inferred from homology"/>
<gene>
    <name evidence="9" type="ORF">A3D81_02220</name>
</gene>
<dbReference type="AlphaFoldDB" id="A0A1F5GGW6"/>
<reference evidence="9 10" key="1">
    <citation type="journal article" date="2016" name="Nat. Commun.">
        <title>Thousands of microbial genomes shed light on interconnected biogeochemical processes in an aquifer system.</title>
        <authorList>
            <person name="Anantharaman K."/>
            <person name="Brown C.T."/>
            <person name="Hug L.A."/>
            <person name="Sharon I."/>
            <person name="Castelle C.J."/>
            <person name="Probst A.J."/>
            <person name="Thomas B.C."/>
            <person name="Singh A."/>
            <person name="Wilkins M.J."/>
            <person name="Karaoz U."/>
            <person name="Brodie E.L."/>
            <person name="Williams K.H."/>
            <person name="Hubbard S.S."/>
            <person name="Banfield J.F."/>
        </authorList>
    </citation>
    <scope>NUCLEOTIDE SEQUENCE [LARGE SCALE GENOMIC DNA]</scope>
</reference>
<evidence type="ECO:0000256" key="4">
    <source>
        <dbReference type="ARBA" id="ARBA00022723"/>
    </source>
</evidence>
<comment type="similarity">
    <text evidence="7">Belongs to the PINc/VapC protein family.</text>
</comment>
<keyword evidence="3" id="KW-0540">Nuclease</keyword>
<dbReference type="GO" id="GO:0004518">
    <property type="term" value="F:nuclease activity"/>
    <property type="evidence" value="ECO:0007669"/>
    <property type="project" value="UniProtKB-KW"/>
</dbReference>
<accession>A0A1F5GGW6</accession>
<dbReference type="PANTHER" id="PTHR33653">
    <property type="entry name" value="RIBONUCLEASE VAPC2"/>
    <property type="match status" value="1"/>
</dbReference>
<comment type="caution">
    <text evidence="9">The sequence shown here is derived from an EMBL/GenBank/DDBJ whole genome shotgun (WGS) entry which is preliminary data.</text>
</comment>